<protein>
    <submittedName>
        <fullName evidence="1">Uncharacterized protein</fullName>
    </submittedName>
</protein>
<proteinExistence type="predicted"/>
<name>A0A0P1A9D3_PLAHL</name>
<evidence type="ECO:0000313" key="1">
    <source>
        <dbReference type="EMBL" id="CEG37325.1"/>
    </source>
</evidence>
<organism evidence="1 2">
    <name type="scientific">Plasmopara halstedii</name>
    <name type="common">Downy mildew of sunflower</name>
    <dbReference type="NCBI Taxonomy" id="4781"/>
    <lineage>
        <taxon>Eukaryota</taxon>
        <taxon>Sar</taxon>
        <taxon>Stramenopiles</taxon>
        <taxon>Oomycota</taxon>
        <taxon>Peronosporomycetes</taxon>
        <taxon>Peronosporales</taxon>
        <taxon>Peronosporaceae</taxon>
        <taxon>Plasmopara</taxon>
    </lineage>
</organism>
<accession>A0A0P1A9D3</accession>
<dbReference type="AlphaFoldDB" id="A0A0P1A9D3"/>
<dbReference type="EMBL" id="CCYD01000286">
    <property type="protein sequence ID" value="CEG37325.1"/>
    <property type="molecule type" value="Genomic_DNA"/>
</dbReference>
<sequence>MAVAFILTATVDRRSGMKYPTELTAIFQTAAATVIHHDTVVALRSMGFDMENIGDMPCVVVDDPMLKAAVDQNDEP</sequence>
<evidence type="ECO:0000313" key="2">
    <source>
        <dbReference type="Proteomes" id="UP000054928"/>
    </source>
</evidence>
<dbReference type="Proteomes" id="UP000054928">
    <property type="component" value="Unassembled WGS sequence"/>
</dbReference>
<reference evidence="2" key="1">
    <citation type="submission" date="2014-09" db="EMBL/GenBank/DDBJ databases">
        <authorList>
            <person name="Sharma Rahul"/>
            <person name="Thines Marco"/>
        </authorList>
    </citation>
    <scope>NUCLEOTIDE SEQUENCE [LARGE SCALE GENOMIC DNA]</scope>
</reference>
<keyword evidence="2" id="KW-1185">Reference proteome</keyword>
<dbReference type="GeneID" id="36399980"/>
<dbReference type="RefSeq" id="XP_024573694.1">
    <property type="nucleotide sequence ID" value="XM_024722638.1"/>
</dbReference>